<dbReference type="RefSeq" id="WP_129237437.1">
    <property type="nucleotide sequence ID" value="NZ_CP035464.1"/>
</dbReference>
<feature type="compositionally biased region" description="Polar residues" evidence="1">
    <location>
        <begin position="278"/>
        <end position="287"/>
    </location>
</feature>
<dbReference type="AlphaFoldDB" id="A0A4P6DWG6"/>
<reference evidence="2 3" key="1">
    <citation type="submission" date="2019-01" db="EMBL/GenBank/DDBJ databases">
        <title>Complete genome sequence of Bifidobacterium gallinarum CACC 514.</title>
        <authorList>
            <person name="Jung M."/>
        </authorList>
    </citation>
    <scope>NUCLEOTIDE SEQUENCE [LARGE SCALE GENOMIC DNA]</scope>
    <source>
        <strain evidence="2 3">CACC 514</strain>
    </source>
</reference>
<evidence type="ECO:0000313" key="3">
    <source>
        <dbReference type="Proteomes" id="UP000293589"/>
    </source>
</evidence>
<organism evidence="2 3">
    <name type="scientific">Bifidobacterium pullorum subsp. gallinarum</name>
    <dbReference type="NCBI Taxonomy" id="78344"/>
    <lineage>
        <taxon>Bacteria</taxon>
        <taxon>Bacillati</taxon>
        <taxon>Actinomycetota</taxon>
        <taxon>Actinomycetes</taxon>
        <taxon>Bifidobacteriales</taxon>
        <taxon>Bifidobacteriaceae</taxon>
        <taxon>Bifidobacterium</taxon>
    </lineage>
</organism>
<dbReference type="EMBL" id="CP035464">
    <property type="protein sequence ID" value="QAY33014.1"/>
    <property type="molecule type" value="Genomic_DNA"/>
</dbReference>
<feature type="region of interest" description="Disordered" evidence="1">
    <location>
        <begin position="242"/>
        <end position="362"/>
    </location>
</feature>
<proteinExistence type="predicted"/>
<evidence type="ECO:0000256" key="1">
    <source>
        <dbReference type="SAM" id="MobiDB-lite"/>
    </source>
</evidence>
<dbReference type="KEGG" id="bgx:ESN35_06065"/>
<gene>
    <name evidence="2" type="ORF">ESN35_06065</name>
</gene>
<protein>
    <submittedName>
        <fullName evidence="2">Uncharacterized protein</fullName>
    </submittedName>
</protein>
<sequence length="362" mass="40237">MMVQDIEDGLDQAMIQAWQNTAQSLRQLHGQLRQDIRQSIRERRATMDRERSTRAEQRRMLADWEKQNRQRLNTGFEQTLRATVLNPAFLNEPRPSDADLLKSWAVTDWLSREGEPGFAAELRRAQDILRTEWANRHGSNIEAAADQATNSITVYYRARSQEMQDTVEQLGKAGITGIDRIELDDREYRRRFGDKATFHCVSRMSGEWDGWDRDAIAQAVLVNPLSGSADELGDRVRMLRETRLPESSGADNAAVGDEPSSLMEGGAYESQPAAPITDTPTKASQSGAGLPKHADPAASGASDDMPVGLDEPEEWHGPDMFGEYSVPEEAGLAEVGRPDGNAAFTPETIPDFAHTTGTRRKS</sequence>
<evidence type="ECO:0000313" key="2">
    <source>
        <dbReference type="EMBL" id="QAY33014.1"/>
    </source>
</evidence>
<dbReference type="Proteomes" id="UP000293589">
    <property type="component" value="Chromosome"/>
</dbReference>
<accession>A0A4P6DWG6</accession>
<name>A0A4P6DWG6_9BIFI</name>